<dbReference type="CDD" id="cd00067">
    <property type="entry name" value="GAL4"/>
    <property type="match status" value="1"/>
</dbReference>
<dbReference type="InterPro" id="IPR036864">
    <property type="entry name" value="Zn2-C6_fun-type_DNA-bd_sf"/>
</dbReference>
<protein>
    <recommendedName>
        <fullName evidence="5">Zn(2)-C6 fungal-type domain-containing protein</fullName>
    </recommendedName>
</protein>
<dbReference type="STRING" id="42673.A0A2K0WPG8"/>
<dbReference type="PROSITE" id="PS00463">
    <property type="entry name" value="ZN2_CY6_FUNGAL_1"/>
    <property type="match status" value="1"/>
</dbReference>
<dbReference type="EMBL" id="MTQA01000047">
    <property type="protein sequence ID" value="PNP84176.1"/>
    <property type="molecule type" value="Genomic_DNA"/>
</dbReference>
<evidence type="ECO:0000256" key="3">
    <source>
        <dbReference type="ARBA" id="ARBA00023125"/>
    </source>
</evidence>
<evidence type="ECO:0000313" key="6">
    <source>
        <dbReference type="EMBL" id="PNP84176.1"/>
    </source>
</evidence>
<dbReference type="SMART" id="SM00906">
    <property type="entry name" value="Fungal_trans"/>
    <property type="match status" value="1"/>
</dbReference>
<dbReference type="Pfam" id="PF00172">
    <property type="entry name" value="Zn_clus"/>
    <property type="match status" value="1"/>
</dbReference>
<dbReference type="InterPro" id="IPR050987">
    <property type="entry name" value="AtrR-like"/>
</dbReference>
<keyword evidence="4" id="KW-0539">Nucleus</keyword>
<dbReference type="GO" id="GO:0000981">
    <property type="term" value="F:DNA-binding transcription factor activity, RNA polymerase II-specific"/>
    <property type="evidence" value="ECO:0007669"/>
    <property type="project" value="InterPro"/>
</dbReference>
<dbReference type="PANTHER" id="PTHR46910:SF3">
    <property type="entry name" value="HALOTOLERANCE PROTEIN 9-RELATED"/>
    <property type="match status" value="1"/>
</dbReference>
<dbReference type="OrthoDB" id="39175at2759"/>
<dbReference type="Proteomes" id="UP000236664">
    <property type="component" value="Unassembled WGS sequence"/>
</dbReference>
<reference evidence="6 7" key="1">
    <citation type="submission" date="2017-06" db="EMBL/GenBank/DDBJ databases">
        <title>Genome of Fusarium nygamai isolate CS10214.</title>
        <authorList>
            <person name="Gardiner D.M."/>
            <person name="Obanor F."/>
            <person name="Kazan K."/>
        </authorList>
    </citation>
    <scope>NUCLEOTIDE SEQUENCE [LARGE SCALE GENOMIC DNA]</scope>
    <source>
        <strain evidence="6 7">CS10214</strain>
    </source>
</reference>
<accession>A0A2K0WPG8</accession>
<comment type="subcellular location">
    <subcellularLocation>
        <location evidence="1">Nucleus</location>
    </subcellularLocation>
</comment>
<organism evidence="6 7">
    <name type="scientific">Gibberella nygamai</name>
    <name type="common">Bean root rot disease fungus</name>
    <name type="synonym">Fusarium nygamai</name>
    <dbReference type="NCBI Taxonomy" id="42673"/>
    <lineage>
        <taxon>Eukaryota</taxon>
        <taxon>Fungi</taxon>
        <taxon>Dikarya</taxon>
        <taxon>Ascomycota</taxon>
        <taxon>Pezizomycotina</taxon>
        <taxon>Sordariomycetes</taxon>
        <taxon>Hypocreomycetidae</taxon>
        <taxon>Hypocreales</taxon>
        <taxon>Nectriaceae</taxon>
        <taxon>Fusarium</taxon>
        <taxon>Fusarium fujikuroi species complex</taxon>
    </lineage>
</organism>
<dbReference type="GO" id="GO:0003677">
    <property type="term" value="F:DNA binding"/>
    <property type="evidence" value="ECO:0007669"/>
    <property type="project" value="UniProtKB-KW"/>
</dbReference>
<dbReference type="GO" id="GO:0006351">
    <property type="term" value="P:DNA-templated transcription"/>
    <property type="evidence" value="ECO:0007669"/>
    <property type="project" value="InterPro"/>
</dbReference>
<dbReference type="AlphaFoldDB" id="A0A2K0WPG8"/>
<dbReference type="GO" id="GO:0008270">
    <property type="term" value="F:zinc ion binding"/>
    <property type="evidence" value="ECO:0007669"/>
    <property type="project" value="InterPro"/>
</dbReference>
<dbReference type="Pfam" id="PF04082">
    <property type="entry name" value="Fungal_trans"/>
    <property type="match status" value="1"/>
</dbReference>
<gene>
    <name evidence="6" type="ORF">FNYG_02864</name>
</gene>
<keyword evidence="7" id="KW-1185">Reference proteome</keyword>
<dbReference type="PANTHER" id="PTHR46910">
    <property type="entry name" value="TRANSCRIPTION FACTOR PDR1"/>
    <property type="match status" value="1"/>
</dbReference>
<dbReference type="SUPFAM" id="SSF57701">
    <property type="entry name" value="Zn2/Cys6 DNA-binding domain"/>
    <property type="match status" value="1"/>
</dbReference>
<dbReference type="GO" id="GO:0005634">
    <property type="term" value="C:nucleus"/>
    <property type="evidence" value="ECO:0007669"/>
    <property type="project" value="UniProtKB-SubCell"/>
</dbReference>
<keyword evidence="3" id="KW-0238">DNA-binding</keyword>
<dbReference type="InterPro" id="IPR007219">
    <property type="entry name" value="XnlR_reg_dom"/>
</dbReference>
<evidence type="ECO:0000256" key="1">
    <source>
        <dbReference type="ARBA" id="ARBA00004123"/>
    </source>
</evidence>
<evidence type="ECO:0000313" key="7">
    <source>
        <dbReference type="Proteomes" id="UP000236664"/>
    </source>
</evidence>
<evidence type="ECO:0000256" key="2">
    <source>
        <dbReference type="ARBA" id="ARBA00022723"/>
    </source>
</evidence>
<feature type="domain" description="Zn(2)-C6 fungal-type" evidence="5">
    <location>
        <begin position="20"/>
        <end position="50"/>
    </location>
</feature>
<keyword evidence="2" id="KW-0479">Metal-binding</keyword>
<sequence>MPQTPPLSERRLRSTLISKACDSCKARKIRCSGHPPPCQSCTTRGVPCRFGTRKIPFRKNVNRNLLLTTSKESPNIKLNDDSPAGQNLMPDADLKRDAVFHPLQNDLFIDRTLFGQSSIDVLNADERFSLKGIGLLNGTHSVTFFSDSRLEMLSAKLQNNKVNDLIWRMSSVINGRAKITTIYYEQVHPLFPHLDRDTFDSTAASPDLSTILVNDTAFSALYHSVLALGSLHDGGGSFEPGKGEAWELLSVALAKVPDLPKAKNSLVALQAITTVAVYCLGVPCISIEHRIMTEMARMAQDLAPSLCKGPCAKAFHRVFWVVYVMEKIMSFHYGRPSAIIDANIIVPMPYMPESHLGSLNWTHILAQQSRLLSRAMNTLFCPGVCHRGSQYFLMTIDQLLEDLEQWRASISEEFRPGHPSHFNLLRRPMHGTVRIWINYLYYSLKLILLRSRLQIDSSQSSRVDKTSHADQLIDVSRSVLEIVTYVDVEPSTPGWLVPNFL</sequence>
<dbReference type="Gene3D" id="4.10.240.10">
    <property type="entry name" value="Zn(2)-C6 fungal-type DNA-binding domain"/>
    <property type="match status" value="1"/>
</dbReference>
<dbReference type="CDD" id="cd12148">
    <property type="entry name" value="fungal_TF_MHR"/>
    <property type="match status" value="1"/>
</dbReference>
<dbReference type="PROSITE" id="PS50048">
    <property type="entry name" value="ZN2_CY6_FUNGAL_2"/>
    <property type="match status" value="1"/>
</dbReference>
<proteinExistence type="predicted"/>
<dbReference type="InterPro" id="IPR001138">
    <property type="entry name" value="Zn2Cys6_DnaBD"/>
</dbReference>
<comment type="caution">
    <text evidence="6">The sequence shown here is derived from an EMBL/GenBank/DDBJ whole genome shotgun (WGS) entry which is preliminary data.</text>
</comment>
<dbReference type="SMART" id="SM00066">
    <property type="entry name" value="GAL4"/>
    <property type="match status" value="1"/>
</dbReference>
<evidence type="ECO:0000259" key="5">
    <source>
        <dbReference type="PROSITE" id="PS50048"/>
    </source>
</evidence>
<evidence type="ECO:0000256" key="4">
    <source>
        <dbReference type="ARBA" id="ARBA00023242"/>
    </source>
</evidence>
<name>A0A2K0WPG8_GIBNY</name>